<comment type="caution">
    <text evidence="1">The sequence shown here is derived from an EMBL/GenBank/DDBJ whole genome shotgun (WGS) entry which is preliminary data.</text>
</comment>
<proteinExistence type="predicted"/>
<reference evidence="1" key="1">
    <citation type="journal article" date="2014" name="Int. J. Syst. Evol. Microbiol.">
        <title>Complete genome sequence of Corynebacterium casei LMG S-19264T (=DSM 44701T), isolated from a smear-ripened cheese.</title>
        <authorList>
            <consortium name="US DOE Joint Genome Institute (JGI-PGF)"/>
            <person name="Walter F."/>
            <person name="Albersmeier A."/>
            <person name="Kalinowski J."/>
            <person name="Ruckert C."/>
        </authorList>
    </citation>
    <scope>NUCLEOTIDE SEQUENCE</scope>
    <source>
        <strain evidence="1">JCM 13583</strain>
    </source>
</reference>
<dbReference type="Proteomes" id="UP000632195">
    <property type="component" value="Unassembled WGS sequence"/>
</dbReference>
<protein>
    <submittedName>
        <fullName evidence="1">Uncharacterized protein</fullName>
    </submittedName>
</protein>
<organism evidence="1 2">
    <name type="scientific">Thermogymnomonas acidicola</name>
    <dbReference type="NCBI Taxonomy" id="399579"/>
    <lineage>
        <taxon>Archaea</taxon>
        <taxon>Methanobacteriati</taxon>
        <taxon>Thermoplasmatota</taxon>
        <taxon>Thermoplasmata</taxon>
        <taxon>Thermoplasmatales</taxon>
        <taxon>Thermogymnomonas</taxon>
    </lineage>
</organism>
<reference evidence="1" key="2">
    <citation type="submission" date="2022-09" db="EMBL/GenBank/DDBJ databases">
        <authorList>
            <person name="Sun Q."/>
            <person name="Ohkuma M."/>
        </authorList>
    </citation>
    <scope>NUCLEOTIDE SEQUENCE</scope>
    <source>
        <strain evidence="1">JCM 13583</strain>
    </source>
</reference>
<evidence type="ECO:0000313" key="2">
    <source>
        <dbReference type="Proteomes" id="UP000632195"/>
    </source>
</evidence>
<dbReference type="AlphaFoldDB" id="A0AA37F9Q1"/>
<sequence>MEETNVRADPKQYREPSVQSAYQWFVEKVVARIWNEEDWNQTAKGGEWEDPSRASWERKYDLPYIGHILSGAQCALKILDTFLSNPAMNPDLIERIKNRVERGPTDPSADGRGDWRLQLSFRLKRALLGYLFHDYVKLTGDDYRMKDSRDSLSDLVNMYFHDTLSEVSMSTDDIYQIAFSTEEDTKFNALSSRVQVNPMLTFESGFSSLADKISSKFAEPLNIASDQWFRSLKFLEVNLFTDYSVFKTPLGSTYFVAVTDLLRNTVVEIISSSGGHYLWSTPDAIYYIARSRISIEPEKVAESLAEYISGQMMEIADSIEFTDRRINIPGKQMVYITEEVLREVAGKPEKLKQALRPEDKPVPQDAMEALARYRDVVNREFKGDLEVSLTPRGSKPLSYRNLTEGVSDLISDTEKMKKVILIRIVQLIGSQVREGEFEKVKELLDSLCSLEGGNAVINALLRETKEVNKRKNPLLIPLVVALSGLDGKAVAAEIGIPDDLAVQASGIDWHALAAEVSRELSSETSETGFKDNLLKIVRIILGPSSVDLPDVPDKRNMSMIDGYPGETEAIKENLYGLRTNAIFTNRVVTSAIQNSLVDGRYVLESFLRKKLGLGESREGSVFVFFDFPGPIPFFDLYRILNYLASNQKAENWAAERIDEIVVSLRRRKGPLRQDTSYFLAVDQPETTSDALRLYEEAIRLASGTKLRVQVIDSHSPPALQQREIFNYAVNNFVLDELGISRVRYNKLQEVLAFLEDIGFLANISRSSSKNRYDQEAEILREFIREPISLFSYCMDAVRSQENRGESGRGSSSRRFRFPPHLKAKVELYAERGFGGVKGGVSVESVKKLARIARELWPPRFDMSGSQRSWMLRESLDVLEKALSETVVGAKEKVDLGNYLEFVEGHLYKGLQAERDKPDSKHYVRLDSEKIREFSRTFLEMIEKDFHGRPPTGNMKSYLIDAFEFEYVMGE</sequence>
<evidence type="ECO:0000313" key="1">
    <source>
        <dbReference type="EMBL" id="GGM75378.1"/>
    </source>
</evidence>
<dbReference type="EMBL" id="BMNY01000001">
    <property type="protein sequence ID" value="GGM75378.1"/>
    <property type="molecule type" value="Genomic_DNA"/>
</dbReference>
<gene>
    <name evidence="1" type="ORF">GCM10007108_11660</name>
</gene>
<dbReference type="RefSeq" id="WP_188681085.1">
    <property type="nucleotide sequence ID" value="NZ_BMNY01000001.1"/>
</dbReference>
<name>A0AA37F9Q1_9ARCH</name>
<accession>A0AA37F9Q1</accession>
<keyword evidence="2" id="KW-1185">Reference proteome</keyword>